<dbReference type="RefSeq" id="WP_067069182.1">
    <property type="nucleotide sequence ID" value="NZ_JYIJ01000014.1"/>
</dbReference>
<name>A0A132N3V5_9ACTN</name>
<dbReference type="SUPFAM" id="SSF117916">
    <property type="entry name" value="Fe-S cluster assembly (FSCA) domain-like"/>
    <property type="match status" value="1"/>
</dbReference>
<evidence type="ECO:0000313" key="8">
    <source>
        <dbReference type="Proteomes" id="UP000070659"/>
    </source>
</evidence>
<dbReference type="InterPro" id="IPR036922">
    <property type="entry name" value="Rieske_2Fe-2S_sf"/>
</dbReference>
<evidence type="ECO:0000259" key="6">
    <source>
        <dbReference type="PROSITE" id="PS51296"/>
    </source>
</evidence>
<proteinExistence type="predicted"/>
<feature type="domain" description="Rieske" evidence="6">
    <location>
        <begin position="182"/>
        <end position="277"/>
    </location>
</feature>
<sequence length="288" mass="30123">MAARDPRTVGARIEALLEELGGIADPTVRDKAEEVARLLVELYGTGLERVVAALHAAGPPGEEILGALTGDELVGSLLMLHGLHPRDVETRVRQALDQVRPYLGSHSGGVELLGVDAQGVVRLRLEGSCSGCPSSTLTVRLAIEQAIEEAAPEVTRVEVEGVTAEPAPALLQIQPGPPDRSWTPLDLPDLPAGTVTAREIGNVPLVLCRLATGWYAYRNGCPGCGSTLGEATLAGEVLTCPGCGRRYDTRLAGRSVDGQDLHLDPIPLLAEGGTARVALPQTVTGARP</sequence>
<evidence type="ECO:0000256" key="5">
    <source>
        <dbReference type="ARBA" id="ARBA00049958"/>
    </source>
</evidence>
<dbReference type="PANTHER" id="PTHR11178">
    <property type="entry name" value="IRON-SULFUR CLUSTER SCAFFOLD PROTEIN NFU-RELATED"/>
    <property type="match status" value="1"/>
</dbReference>
<dbReference type="GO" id="GO:0016226">
    <property type="term" value="P:iron-sulfur cluster assembly"/>
    <property type="evidence" value="ECO:0007669"/>
    <property type="project" value="InterPro"/>
</dbReference>
<dbReference type="InterPro" id="IPR034904">
    <property type="entry name" value="FSCA_dom_sf"/>
</dbReference>
<dbReference type="GO" id="GO:0016705">
    <property type="term" value="F:oxidoreductase activity, acting on paired donors, with incorporation or reduction of molecular oxygen"/>
    <property type="evidence" value="ECO:0007669"/>
    <property type="project" value="UniProtKB-ARBA"/>
</dbReference>
<keyword evidence="4" id="KW-0411">Iron-sulfur</keyword>
<reference evidence="7 8" key="1">
    <citation type="submission" date="2015-02" db="EMBL/GenBank/DDBJ databases">
        <title>Physiological reanalysis, assessment of diazotrophy, and genome sequences of multiple isolates of Streptomyces thermoautotrophicus.</title>
        <authorList>
            <person name="MacKellar D.C."/>
            <person name="Lieber L."/>
            <person name="Norman J."/>
            <person name="Bolger A."/>
            <person name="Tobin C."/>
            <person name="Murray J.W."/>
            <person name="Prell J."/>
        </authorList>
    </citation>
    <scope>NUCLEOTIDE SEQUENCE [LARGE SCALE GENOMIC DNA]</scope>
    <source>
        <strain evidence="7 8">UBT1</strain>
    </source>
</reference>
<dbReference type="Gene3D" id="3.30.300.130">
    <property type="entry name" value="Fe-S cluster assembly (FSCA)"/>
    <property type="match status" value="1"/>
</dbReference>
<keyword evidence="1" id="KW-0001">2Fe-2S</keyword>
<evidence type="ECO:0000256" key="1">
    <source>
        <dbReference type="ARBA" id="ARBA00022714"/>
    </source>
</evidence>
<dbReference type="InterPro" id="IPR017941">
    <property type="entry name" value="Rieske_2Fe-2S"/>
</dbReference>
<comment type="function">
    <text evidence="5">May be involved in the formation or repair of [Fe-S] clusters present in iron-sulfur proteins.</text>
</comment>
<evidence type="ECO:0000256" key="3">
    <source>
        <dbReference type="ARBA" id="ARBA00023004"/>
    </source>
</evidence>
<dbReference type="AlphaFoldDB" id="A0A132N3V5"/>
<dbReference type="PROSITE" id="PS51296">
    <property type="entry name" value="RIESKE"/>
    <property type="match status" value="1"/>
</dbReference>
<keyword evidence="2" id="KW-0479">Metal-binding</keyword>
<dbReference type="Pfam" id="PF01106">
    <property type="entry name" value="NifU"/>
    <property type="match status" value="1"/>
</dbReference>
<dbReference type="GO" id="GO:0005506">
    <property type="term" value="F:iron ion binding"/>
    <property type="evidence" value="ECO:0007669"/>
    <property type="project" value="InterPro"/>
</dbReference>
<dbReference type="EMBL" id="JYIJ01000014">
    <property type="protein sequence ID" value="KWX04809.1"/>
    <property type="molecule type" value="Genomic_DNA"/>
</dbReference>
<evidence type="ECO:0000256" key="4">
    <source>
        <dbReference type="ARBA" id="ARBA00023014"/>
    </source>
</evidence>
<dbReference type="Proteomes" id="UP000070659">
    <property type="component" value="Unassembled WGS sequence"/>
</dbReference>
<protein>
    <recommendedName>
        <fullName evidence="6">Rieske domain-containing protein</fullName>
    </recommendedName>
</protein>
<dbReference type="PATRIC" id="fig|1469144.8.peg.4332"/>
<dbReference type="GO" id="GO:0051537">
    <property type="term" value="F:2 iron, 2 sulfur cluster binding"/>
    <property type="evidence" value="ECO:0007669"/>
    <property type="project" value="UniProtKB-KW"/>
</dbReference>
<evidence type="ECO:0000313" key="7">
    <source>
        <dbReference type="EMBL" id="KWX04809.1"/>
    </source>
</evidence>
<evidence type="ECO:0000256" key="2">
    <source>
        <dbReference type="ARBA" id="ARBA00022723"/>
    </source>
</evidence>
<gene>
    <name evidence="7" type="ORF">TH66_06525</name>
</gene>
<accession>A0A132N3V5</accession>
<dbReference type="GO" id="GO:0004497">
    <property type="term" value="F:monooxygenase activity"/>
    <property type="evidence" value="ECO:0007669"/>
    <property type="project" value="UniProtKB-ARBA"/>
</dbReference>
<dbReference type="SUPFAM" id="SSF50022">
    <property type="entry name" value="ISP domain"/>
    <property type="match status" value="1"/>
</dbReference>
<dbReference type="InterPro" id="IPR001075">
    <property type="entry name" value="NIF_FeS_clus_asmbl_NifU_C"/>
</dbReference>
<dbReference type="Pfam" id="PF00355">
    <property type="entry name" value="Rieske"/>
    <property type="match status" value="1"/>
</dbReference>
<comment type="caution">
    <text evidence="7">The sequence shown here is derived from an EMBL/GenBank/DDBJ whole genome shotgun (WGS) entry which is preliminary data.</text>
</comment>
<organism evidence="7 8">
    <name type="scientific">Carbonactinospora thermoautotrophica</name>
    <dbReference type="NCBI Taxonomy" id="1469144"/>
    <lineage>
        <taxon>Bacteria</taxon>
        <taxon>Bacillati</taxon>
        <taxon>Actinomycetota</taxon>
        <taxon>Actinomycetes</taxon>
        <taxon>Kitasatosporales</taxon>
        <taxon>Carbonactinosporaceae</taxon>
        <taxon>Carbonactinospora</taxon>
    </lineage>
</organism>
<dbReference type="Gene3D" id="2.102.10.10">
    <property type="entry name" value="Rieske [2Fe-2S] iron-sulphur domain"/>
    <property type="match status" value="1"/>
</dbReference>
<keyword evidence="3" id="KW-0408">Iron</keyword>